<dbReference type="AlphaFoldDB" id="A0A427BA34"/>
<sequence>MSSGCGCCRYRLRRENKGSIDGVVVVEQGRSSARSNGGGRERRDEDEGSSYKSKDRGTMMADVDYEDGEKQLQGGRCNDDDDDSKKVDDGVDGDSDSRWQGE</sequence>
<reference evidence="2 3" key="1">
    <citation type="journal article" date="2014" name="Agronomy (Basel)">
        <title>A Draft Genome Sequence for Ensete ventricosum, the Drought-Tolerant Tree Against Hunger.</title>
        <authorList>
            <person name="Harrison J."/>
            <person name="Moore K.A."/>
            <person name="Paszkiewicz K."/>
            <person name="Jones T."/>
            <person name="Grant M."/>
            <person name="Ambacheew D."/>
            <person name="Muzemil S."/>
            <person name="Studholme D.J."/>
        </authorList>
    </citation>
    <scope>NUCLEOTIDE SEQUENCE [LARGE SCALE GENOMIC DNA]</scope>
</reference>
<evidence type="ECO:0000256" key="1">
    <source>
        <dbReference type="SAM" id="MobiDB-lite"/>
    </source>
</evidence>
<organism evidence="2 3">
    <name type="scientific">Ensete ventricosum</name>
    <name type="common">Abyssinian banana</name>
    <name type="synonym">Musa ensete</name>
    <dbReference type="NCBI Taxonomy" id="4639"/>
    <lineage>
        <taxon>Eukaryota</taxon>
        <taxon>Viridiplantae</taxon>
        <taxon>Streptophyta</taxon>
        <taxon>Embryophyta</taxon>
        <taxon>Tracheophyta</taxon>
        <taxon>Spermatophyta</taxon>
        <taxon>Magnoliopsida</taxon>
        <taxon>Liliopsida</taxon>
        <taxon>Zingiberales</taxon>
        <taxon>Musaceae</taxon>
        <taxon>Ensete</taxon>
    </lineage>
</organism>
<gene>
    <name evidence="2" type="ORF">B296_00007038</name>
</gene>
<name>A0A427BA34_ENSVE</name>
<feature type="compositionally biased region" description="Basic and acidic residues" evidence="1">
    <location>
        <begin position="83"/>
        <end position="102"/>
    </location>
</feature>
<dbReference type="Proteomes" id="UP000287651">
    <property type="component" value="Unassembled WGS sequence"/>
</dbReference>
<evidence type="ECO:0000313" key="2">
    <source>
        <dbReference type="EMBL" id="RRT85329.1"/>
    </source>
</evidence>
<accession>A0A427BA34</accession>
<proteinExistence type="predicted"/>
<dbReference type="EMBL" id="AMZH03000135">
    <property type="protein sequence ID" value="RRT85329.1"/>
    <property type="molecule type" value="Genomic_DNA"/>
</dbReference>
<comment type="caution">
    <text evidence="2">The sequence shown here is derived from an EMBL/GenBank/DDBJ whole genome shotgun (WGS) entry which is preliminary data.</text>
</comment>
<feature type="region of interest" description="Disordered" evidence="1">
    <location>
        <begin position="19"/>
        <end position="102"/>
    </location>
</feature>
<evidence type="ECO:0000313" key="3">
    <source>
        <dbReference type="Proteomes" id="UP000287651"/>
    </source>
</evidence>
<protein>
    <submittedName>
        <fullName evidence="2">Uncharacterized protein</fullName>
    </submittedName>
</protein>